<reference evidence="1" key="2">
    <citation type="submission" date="2018-05" db="EMBL/GenBank/DDBJ databases">
        <title>OpunRS2 (Oryza punctata Reference Sequence Version 2).</title>
        <authorList>
            <person name="Zhang J."/>
            <person name="Kudrna D."/>
            <person name="Lee S."/>
            <person name="Talag J."/>
            <person name="Welchert J."/>
            <person name="Wing R.A."/>
        </authorList>
    </citation>
    <scope>NUCLEOTIDE SEQUENCE [LARGE SCALE GENOMIC DNA]</scope>
</reference>
<sequence length="102" mass="12095">MERNQGRSQPDASLDISVKTGYTGYVYNFYKGRGREQPAMREKLINPEKLPRIKHPTSFDDEGIKNRELCYFIQYEYCHQEKLFFDLEGNLAMSEEYKSLIE</sequence>
<dbReference type="Proteomes" id="UP000026962">
    <property type="component" value="Chromosome 4"/>
</dbReference>
<reference evidence="1" key="1">
    <citation type="submission" date="2015-04" db="UniProtKB">
        <authorList>
            <consortium name="EnsemblPlants"/>
        </authorList>
    </citation>
    <scope>IDENTIFICATION</scope>
</reference>
<dbReference type="AlphaFoldDB" id="A0A0E0KMH4"/>
<accession>A0A0E0KMH4</accession>
<dbReference type="HOGENOM" id="CLU_2282021_0_0_1"/>
<keyword evidence="2" id="KW-1185">Reference proteome</keyword>
<organism evidence="1">
    <name type="scientific">Oryza punctata</name>
    <name type="common">Red rice</name>
    <dbReference type="NCBI Taxonomy" id="4537"/>
    <lineage>
        <taxon>Eukaryota</taxon>
        <taxon>Viridiplantae</taxon>
        <taxon>Streptophyta</taxon>
        <taxon>Embryophyta</taxon>
        <taxon>Tracheophyta</taxon>
        <taxon>Spermatophyta</taxon>
        <taxon>Magnoliopsida</taxon>
        <taxon>Liliopsida</taxon>
        <taxon>Poales</taxon>
        <taxon>Poaceae</taxon>
        <taxon>BOP clade</taxon>
        <taxon>Oryzoideae</taxon>
        <taxon>Oryzeae</taxon>
        <taxon>Oryzinae</taxon>
        <taxon>Oryza</taxon>
    </lineage>
</organism>
<evidence type="ECO:0000313" key="2">
    <source>
        <dbReference type="Proteomes" id="UP000026962"/>
    </source>
</evidence>
<name>A0A0E0KMH4_ORYPU</name>
<dbReference type="EnsemblPlants" id="OPUNC04G01650.1">
    <property type="protein sequence ID" value="OPUNC04G01650.1"/>
    <property type="gene ID" value="OPUNC04G01650"/>
</dbReference>
<dbReference type="Gramene" id="OPUNC04G01650.1">
    <property type="protein sequence ID" value="OPUNC04G01650.1"/>
    <property type="gene ID" value="OPUNC04G01650"/>
</dbReference>
<protein>
    <submittedName>
        <fullName evidence="1">Uncharacterized protein</fullName>
    </submittedName>
</protein>
<evidence type="ECO:0000313" key="1">
    <source>
        <dbReference type="EnsemblPlants" id="OPUNC04G01650.1"/>
    </source>
</evidence>
<proteinExistence type="predicted"/>